<protein>
    <submittedName>
        <fullName evidence="2">Uncharacterized protein</fullName>
    </submittedName>
</protein>
<dbReference type="Proteomes" id="UP000228934">
    <property type="component" value="Unassembled WGS sequence"/>
</dbReference>
<keyword evidence="3" id="KW-1185">Reference proteome</keyword>
<sequence>MLEIELARLLTREMVNLLASCCVAQKTSEQSTNNKAEVDGLRGVNQAEAEGKNTELIP</sequence>
<dbReference type="Gene3D" id="1.25.10.10">
    <property type="entry name" value="Leucine-rich Repeat Variant"/>
    <property type="match status" value="1"/>
</dbReference>
<feature type="region of interest" description="Disordered" evidence="1">
    <location>
        <begin position="28"/>
        <end position="58"/>
    </location>
</feature>
<gene>
    <name evidence="2" type="ORF">AB205_0169270</name>
</gene>
<reference evidence="3" key="1">
    <citation type="journal article" date="2017" name="Nat. Commun.">
        <title>The North American bullfrog draft genome provides insight into hormonal regulation of long noncoding RNA.</title>
        <authorList>
            <person name="Hammond S.A."/>
            <person name="Warren R.L."/>
            <person name="Vandervalk B.P."/>
            <person name="Kucuk E."/>
            <person name="Khan H."/>
            <person name="Gibb E.A."/>
            <person name="Pandoh P."/>
            <person name="Kirk H."/>
            <person name="Zhao Y."/>
            <person name="Jones M."/>
            <person name="Mungall A.J."/>
            <person name="Coope R."/>
            <person name="Pleasance S."/>
            <person name="Moore R.A."/>
            <person name="Holt R.A."/>
            <person name="Round J.M."/>
            <person name="Ohora S."/>
            <person name="Walle B.V."/>
            <person name="Veldhoen N."/>
            <person name="Helbing C.C."/>
            <person name="Birol I."/>
        </authorList>
    </citation>
    <scope>NUCLEOTIDE SEQUENCE [LARGE SCALE GENOMIC DNA]</scope>
</reference>
<evidence type="ECO:0000256" key="1">
    <source>
        <dbReference type="SAM" id="MobiDB-lite"/>
    </source>
</evidence>
<dbReference type="AlphaFoldDB" id="A0A2G9Q390"/>
<evidence type="ECO:0000313" key="2">
    <source>
        <dbReference type="EMBL" id="PIO10064.1"/>
    </source>
</evidence>
<dbReference type="EMBL" id="KZ369522">
    <property type="protein sequence ID" value="PIO10064.1"/>
    <property type="molecule type" value="Genomic_DNA"/>
</dbReference>
<organism evidence="2 3">
    <name type="scientific">Aquarana catesbeiana</name>
    <name type="common">American bullfrog</name>
    <name type="synonym">Rana catesbeiana</name>
    <dbReference type="NCBI Taxonomy" id="8400"/>
    <lineage>
        <taxon>Eukaryota</taxon>
        <taxon>Metazoa</taxon>
        <taxon>Chordata</taxon>
        <taxon>Craniata</taxon>
        <taxon>Vertebrata</taxon>
        <taxon>Euteleostomi</taxon>
        <taxon>Amphibia</taxon>
        <taxon>Batrachia</taxon>
        <taxon>Anura</taxon>
        <taxon>Neobatrachia</taxon>
        <taxon>Ranoidea</taxon>
        <taxon>Ranidae</taxon>
        <taxon>Aquarana</taxon>
    </lineage>
</organism>
<proteinExistence type="predicted"/>
<name>A0A2G9Q390_AQUCT</name>
<accession>A0A2G9Q390</accession>
<evidence type="ECO:0000313" key="3">
    <source>
        <dbReference type="Proteomes" id="UP000228934"/>
    </source>
</evidence>
<dbReference type="InterPro" id="IPR011989">
    <property type="entry name" value="ARM-like"/>
</dbReference>
<dbReference type="OrthoDB" id="2215036at2759"/>
<feature type="compositionally biased region" description="Basic and acidic residues" evidence="1">
    <location>
        <begin position="49"/>
        <end position="58"/>
    </location>
</feature>